<name>A0ABD1VYV0_9LAMI</name>
<dbReference type="Proteomes" id="UP001604336">
    <property type="component" value="Unassembled WGS sequence"/>
</dbReference>
<evidence type="ECO:0000256" key="1">
    <source>
        <dbReference type="SAM" id="MobiDB-lite"/>
    </source>
</evidence>
<proteinExistence type="predicted"/>
<sequence length="109" mass="12636">MQTVDDRKSAEEEEREGGDQFRGITEDTGEDRVGKCARNERTQSTRRRFQMSTTGKVQKEKREREKDRVVQKGRKMNERTRKDDDVVSKLLDVSTYGVVLVLSGPSREQ</sequence>
<organism evidence="2 3">
    <name type="scientific">Abeliophyllum distichum</name>
    <dbReference type="NCBI Taxonomy" id="126358"/>
    <lineage>
        <taxon>Eukaryota</taxon>
        <taxon>Viridiplantae</taxon>
        <taxon>Streptophyta</taxon>
        <taxon>Embryophyta</taxon>
        <taxon>Tracheophyta</taxon>
        <taxon>Spermatophyta</taxon>
        <taxon>Magnoliopsida</taxon>
        <taxon>eudicotyledons</taxon>
        <taxon>Gunneridae</taxon>
        <taxon>Pentapetalae</taxon>
        <taxon>asterids</taxon>
        <taxon>lamiids</taxon>
        <taxon>Lamiales</taxon>
        <taxon>Oleaceae</taxon>
        <taxon>Forsythieae</taxon>
        <taxon>Abeliophyllum</taxon>
    </lineage>
</organism>
<dbReference type="AlphaFoldDB" id="A0ABD1VYV0"/>
<reference evidence="3" key="1">
    <citation type="submission" date="2024-07" db="EMBL/GenBank/DDBJ databases">
        <title>Two chromosome-level genome assemblies of Korean endemic species Abeliophyllum distichum and Forsythia ovata (Oleaceae).</title>
        <authorList>
            <person name="Jang H."/>
        </authorList>
    </citation>
    <scope>NUCLEOTIDE SEQUENCE [LARGE SCALE GENOMIC DNA]</scope>
</reference>
<feature type="region of interest" description="Disordered" evidence="1">
    <location>
        <begin position="1"/>
        <end position="82"/>
    </location>
</feature>
<keyword evidence="3" id="KW-1185">Reference proteome</keyword>
<feature type="compositionally biased region" description="Basic and acidic residues" evidence="1">
    <location>
        <begin position="1"/>
        <end position="10"/>
    </location>
</feature>
<accession>A0ABD1VYV0</accession>
<evidence type="ECO:0000313" key="2">
    <source>
        <dbReference type="EMBL" id="KAL2541430.1"/>
    </source>
</evidence>
<gene>
    <name evidence="2" type="ORF">Adt_02408</name>
</gene>
<comment type="caution">
    <text evidence="2">The sequence shown here is derived from an EMBL/GenBank/DDBJ whole genome shotgun (WGS) entry which is preliminary data.</text>
</comment>
<feature type="compositionally biased region" description="Basic and acidic residues" evidence="1">
    <location>
        <begin position="57"/>
        <end position="82"/>
    </location>
</feature>
<dbReference type="EMBL" id="JBFOLK010000001">
    <property type="protein sequence ID" value="KAL2541430.1"/>
    <property type="molecule type" value="Genomic_DNA"/>
</dbReference>
<feature type="compositionally biased region" description="Basic and acidic residues" evidence="1">
    <location>
        <begin position="30"/>
        <end position="43"/>
    </location>
</feature>
<evidence type="ECO:0000313" key="3">
    <source>
        <dbReference type="Proteomes" id="UP001604336"/>
    </source>
</evidence>
<protein>
    <submittedName>
        <fullName evidence="2">Uncharacterized protein</fullName>
    </submittedName>
</protein>